<dbReference type="InterPro" id="IPR051819">
    <property type="entry name" value="PTS_sugar-specific_EIIB"/>
</dbReference>
<dbReference type="Proteomes" id="UP000181884">
    <property type="component" value="Unassembled WGS sequence"/>
</dbReference>
<dbReference type="CDD" id="cd05564">
    <property type="entry name" value="PTS_IIB_chitobiose_lichenan"/>
    <property type="match status" value="1"/>
</dbReference>
<dbReference type="GO" id="GO:0008982">
    <property type="term" value="F:protein-N(PI)-phosphohistidine-sugar phosphotransferase activity"/>
    <property type="evidence" value="ECO:0007669"/>
    <property type="project" value="InterPro"/>
</dbReference>
<dbReference type="PANTHER" id="PTHR34581">
    <property type="entry name" value="PTS SYSTEM N,N'-DIACETYLCHITOBIOSE-SPECIFIC EIIB COMPONENT"/>
    <property type="match status" value="1"/>
</dbReference>
<dbReference type="PROSITE" id="PS51100">
    <property type="entry name" value="PTS_EIIB_TYPE_3"/>
    <property type="match status" value="1"/>
</dbReference>
<dbReference type="PANTHER" id="PTHR34581:SF2">
    <property type="entry name" value="PTS SYSTEM N,N'-DIACETYLCHITOBIOSE-SPECIFIC EIIB COMPONENT"/>
    <property type="match status" value="1"/>
</dbReference>
<evidence type="ECO:0000259" key="8">
    <source>
        <dbReference type="PROSITE" id="PS51100"/>
    </source>
</evidence>
<comment type="caution">
    <text evidence="9">The sequence shown here is derived from an EMBL/GenBank/DDBJ whole genome shotgun (WGS) entry which is preliminary data.</text>
</comment>
<evidence type="ECO:0000256" key="5">
    <source>
        <dbReference type="ARBA" id="ARBA00022683"/>
    </source>
</evidence>
<dbReference type="Gene3D" id="3.40.50.2300">
    <property type="match status" value="1"/>
</dbReference>
<keyword evidence="1" id="KW-0813">Transport</keyword>
<evidence type="ECO:0000256" key="2">
    <source>
        <dbReference type="ARBA" id="ARBA00022553"/>
    </source>
</evidence>
<organism evidence="9 10">
    <name type="scientific">Enterococcus canis</name>
    <dbReference type="NCBI Taxonomy" id="214095"/>
    <lineage>
        <taxon>Bacteria</taxon>
        <taxon>Bacillati</taxon>
        <taxon>Bacillota</taxon>
        <taxon>Bacilli</taxon>
        <taxon>Lactobacillales</taxon>
        <taxon>Enterococcaceae</taxon>
        <taxon>Enterococcus</taxon>
    </lineage>
</organism>
<proteinExistence type="predicted"/>
<dbReference type="GO" id="GO:0009401">
    <property type="term" value="P:phosphoenolpyruvate-dependent sugar phosphotransferase system"/>
    <property type="evidence" value="ECO:0007669"/>
    <property type="project" value="UniProtKB-KW"/>
</dbReference>
<dbReference type="Pfam" id="PF02302">
    <property type="entry name" value="PTS_IIB"/>
    <property type="match status" value="1"/>
</dbReference>
<keyword evidence="5" id="KW-0598">Phosphotransferase system</keyword>
<keyword evidence="2" id="KW-0597">Phosphoprotein</keyword>
<keyword evidence="4" id="KW-0808">Transferase</keyword>
<keyword evidence="3" id="KW-0762">Sugar transport</keyword>
<feature type="modified residue" description="Phosphocysteine; by EIIA" evidence="7">
    <location>
        <position position="8"/>
    </location>
</feature>
<evidence type="ECO:0000256" key="6">
    <source>
        <dbReference type="ARBA" id="ARBA00022777"/>
    </source>
</evidence>
<gene>
    <name evidence="9" type="ORF">RU97_GL001330</name>
</gene>
<evidence type="ECO:0000256" key="1">
    <source>
        <dbReference type="ARBA" id="ARBA00022448"/>
    </source>
</evidence>
<keyword evidence="6" id="KW-0418">Kinase</keyword>
<dbReference type="AlphaFoldDB" id="A0A1L8RG93"/>
<evidence type="ECO:0000256" key="3">
    <source>
        <dbReference type="ARBA" id="ARBA00022597"/>
    </source>
</evidence>
<dbReference type="GO" id="GO:0016301">
    <property type="term" value="F:kinase activity"/>
    <property type="evidence" value="ECO:0007669"/>
    <property type="project" value="UniProtKB-KW"/>
</dbReference>
<evidence type="ECO:0000256" key="4">
    <source>
        <dbReference type="ARBA" id="ARBA00022679"/>
    </source>
</evidence>
<protein>
    <submittedName>
        <fullName evidence="9">PTS lactose transporter subunit IIB</fullName>
    </submittedName>
</protein>
<name>A0A1L8RG93_9ENTE</name>
<dbReference type="InterPro" id="IPR003501">
    <property type="entry name" value="PTS_EIIB_2/3"/>
</dbReference>
<dbReference type="STRING" id="214095.RU97_GL001330"/>
<evidence type="ECO:0000256" key="7">
    <source>
        <dbReference type="PROSITE-ProRule" id="PRU00423"/>
    </source>
</evidence>
<evidence type="ECO:0000313" key="9">
    <source>
        <dbReference type="EMBL" id="OJG18712.1"/>
    </source>
</evidence>
<keyword evidence="10" id="KW-1185">Reference proteome</keyword>
<reference evidence="9 10" key="1">
    <citation type="submission" date="2014-12" db="EMBL/GenBank/DDBJ databases">
        <title>Draft genome sequences of 29 type strains of Enterococci.</title>
        <authorList>
            <person name="Zhong Z."/>
            <person name="Sun Z."/>
            <person name="Liu W."/>
            <person name="Zhang W."/>
            <person name="Zhang H."/>
        </authorList>
    </citation>
    <scope>NUCLEOTIDE SEQUENCE [LARGE SCALE GENOMIC DNA]</scope>
    <source>
        <strain evidence="9 10">DSM 17029</strain>
    </source>
</reference>
<dbReference type="InterPro" id="IPR013012">
    <property type="entry name" value="PTS_EIIB_3"/>
</dbReference>
<feature type="domain" description="PTS EIIB type-3" evidence="8">
    <location>
        <begin position="1"/>
        <end position="99"/>
    </location>
</feature>
<dbReference type="InterPro" id="IPR036095">
    <property type="entry name" value="PTS_EIIB-like_sf"/>
</dbReference>
<accession>A0A1L8RG93</accession>
<sequence length="99" mass="10586">MKKIILLCAGGMSTGVLVNNMKAVARQKSEEYFIDAFPINAVETVCQDADCVLLGPQVSYQLAEITSAVSCPVESIDMRHYGMMDGAKVLDQALAMIGG</sequence>
<evidence type="ECO:0000313" key="10">
    <source>
        <dbReference type="Proteomes" id="UP000181884"/>
    </source>
</evidence>
<dbReference type="SUPFAM" id="SSF52794">
    <property type="entry name" value="PTS system IIB component-like"/>
    <property type="match status" value="1"/>
</dbReference>
<dbReference type="EMBL" id="JXKH01000003">
    <property type="protein sequence ID" value="OJG18712.1"/>
    <property type="molecule type" value="Genomic_DNA"/>
</dbReference>
<dbReference type="RefSeq" id="WP_067393858.1">
    <property type="nucleotide sequence ID" value="NZ_JXKH01000003.1"/>
</dbReference>